<name>A0ABQ6X8Z4_9GAMM</name>
<dbReference type="Pfam" id="PF13511">
    <property type="entry name" value="DUF4124"/>
    <property type="match status" value="1"/>
</dbReference>
<dbReference type="EMBL" id="VWRT01000007">
    <property type="protein sequence ID" value="KAE8438486.1"/>
    <property type="molecule type" value="Genomic_DNA"/>
</dbReference>
<organism evidence="3 4">
    <name type="scientific">Vreelandella piezotolerans</name>
    <dbReference type="NCBI Taxonomy" id="2609667"/>
    <lineage>
        <taxon>Bacteria</taxon>
        <taxon>Pseudomonadati</taxon>
        <taxon>Pseudomonadota</taxon>
        <taxon>Gammaproteobacteria</taxon>
        <taxon>Oceanospirillales</taxon>
        <taxon>Halomonadaceae</taxon>
        <taxon>Vreelandella</taxon>
    </lineage>
</organism>
<protein>
    <submittedName>
        <fullName evidence="3">DUF4124 domain-containing protein</fullName>
    </submittedName>
</protein>
<feature type="domain" description="DUF4124" evidence="2">
    <location>
        <begin position="26"/>
        <end position="66"/>
    </location>
</feature>
<evidence type="ECO:0000259" key="2">
    <source>
        <dbReference type="Pfam" id="PF13511"/>
    </source>
</evidence>
<evidence type="ECO:0000256" key="1">
    <source>
        <dbReference type="SAM" id="MobiDB-lite"/>
    </source>
</evidence>
<dbReference type="InterPro" id="IPR025392">
    <property type="entry name" value="DUF4124"/>
</dbReference>
<comment type="caution">
    <text evidence="3">The sequence shown here is derived from an EMBL/GenBank/DDBJ whole genome shotgun (WGS) entry which is preliminary data.</text>
</comment>
<gene>
    <name evidence="3" type="ORF">F1978_09100</name>
</gene>
<accession>A0ABQ6X8Z4</accession>
<keyword evidence="4" id="KW-1185">Reference proteome</keyword>
<sequence>MIRRWHVRYARGLSTGAALLLGMWVSAALGQTVYRVVDAQGKVTFTDNPERGGEAVTLAPLPSVTTVRSAPPDSRTPGRTQSHPGQPFMPYDRFTIVNPANSSAVRGGMTPVEVQVVPPLRDDHQIQLRVNGELSQSALHSDAFWLAGLPVGAHHIHAELLDSQGRVQHRTDPVTIFITD</sequence>
<feature type="region of interest" description="Disordered" evidence="1">
    <location>
        <begin position="62"/>
        <end position="88"/>
    </location>
</feature>
<evidence type="ECO:0000313" key="3">
    <source>
        <dbReference type="EMBL" id="KAE8438486.1"/>
    </source>
</evidence>
<dbReference type="RefSeq" id="WP_153843221.1">
    <property type="nucleotide sequence ID" value="NZ_CP048602.1"/>
</dbReference>
<evidence type="ECO:0000313" key="4">
    <source>
        <dbReference type="Proteomes" id="UP000466130"/>
    </source>
</evidence>
<reference evidence="3 4" key="1">
    <citation type="submission" date="2019-09" db="EMBL/GenBank/DDBJ databases">
        <title>The Halomonas whole genome shotgun (WGS).</title>
        <authorList>
            <person name="Xie Z."/>
        </authorList>
    </citation>
    <scope>NUCLEOTIDE SEQUENCE [LARGE SCALE GENOMIC DNA]</scope>
    <source>
        <strain evidence="3 4">NBT06E8</strain>
    </source>
</reference>
<dbReference type="Proteomes" id="UP000466130">
    <property type="component" value="Unassembled WGS sequence"/>
</dbReference>
<proteinExistence type="predicted"/>